<accession>A0A3M6UNZ5</accession>
<evidence type="ECO:0000313" key="2">
    <source>
        <dbReference type="Proteomes" id="UP000275408"/>
    </source>
</evidence>
<feature type="non-terminal residue" evidence="1">
    <location>
        <position position="1"/>
    </location>
</feature>
<proteinExistence type="predicted"/>
<gene>
    <name evidence="1" type="ORF">pdam_00021352</name>
</gene>
<keyword evidence="2" id="KW-1185">Reference proteome</keyword>
<dbReference type="Proteomes" id="UP000275408">
    <property type="component" value="Unassembled WGS sequence"/>
</dbReference>
<feature type="non-terminal residue" evidence="1">
    <location>
        <position position="110"/>
    </location>
</feature>
<dbReference type="OrthoDB" id="5948481at2759"/>
<reference evidence="1 2" key="1">
    <citation type="journal article" date="2018" name="Sci. Rep.">
        <title>Comparative analysis of the Pocillopora damicornis genome highlights role of immune system in coral evolution.</title>
        <authorList>
            <person name="Cunning R."/>
            <person name="Bay R.A."/>
            <person name="Gillette P."/>
            <person name="Baker A.C."/>
            <person name="Traylor-Knowles N."/>
        </authorList>
    </citation>
    <scope>NUCLEOTIDE SEQUENCE [LARGE SCALE GENOMIC DNA]</scope>
    <source>
        <strain evidence="1">RSMAS</strain>
        <tissue evidence="1">Whole animal</tissue>
    </source>
</reference>
<comment type="caution">
    <text evidence="1">The sequence shown here is derived from an EMBL/GenBank/DDBJ whole genome shotgun (WGS) entry which is preliminary data.</text>
</comment>
<sequence>EPGKKKEKEGGKIRPGVHLSSSSFAKHAAELQIEMISKCKDWGFLLKKQFGSHLGSGDYGHLVVNCSAMLLQHFHSFHKYSGQGFDSSHKLHHQLYSKATNRDVSEPGQS</sequence>
<name>A0A3M6UNZ5_POCDA</name>
<protein>
    <submittedName>
        <fullName evidence="1">Uncharacterized protein</fullName>
    </submittedName>
</protein>
<dbReference type="AlphaFoldDB" id="A0A3M6UNZ5"/>
<organism evidence="1 2">
    <name type="scientific">Pocillopora damicornis</name>
    <name type="common">Cauliflower coral</name>
    <name type="synonym">Millepora damicornis</name>
    <dbReference type="NCBI Taxonomy" id="46731"/>
    <lineage>
        <taxon>Eukaryota</taxon>
        <taxon>Metazoa</taxon>
        <taxon>Cnidaria</taxon>
        <taxon>Anthozoa</taxon>
        <taxon>Hexacorallia</taxon>
        <taxon>Scleractinia</taxon>
        <taxon>Astrocoeniina</taxon>
        <taxon>Pocilloporidae</taxon>
        <taxon>Pocillopora</taxon>
    </lineage>
</organism>
<dbReference type="EMBL" id="RCHS01001097">
    <property type="protein sequence ID" value="RMX55254.1"/>
    <property type="molecule type" value="Genomic_DNA"/>
</dbReference>
<evidence type="ECO:0000313" key="1">
    <source>
        <dbReference type="EMBL" id="RMX55254.1"/>
    </source>
</evidence>